<evidence type="ECO:0000256" key="1">
    <source>
        <dbReference type="SAM" id="MobiDB-lite"/>
    </source>
</evidence>
<sequence length="311" mass="33800">MASSSSSQRCSLPRLPPAPAPLEKMAPLPHGMTPAMAAQLRRDAEKEKVRLARMERAGVAAQKRMGEQSYQTGTRRTNLFDAEQFIKSHEARQRTMESTFTTLYKPAAKPYWQNQGGVQAHKGRMCSGGPGCSMPSWAHDIPRALALNPELDAFLDEPEPAAAPAALAPAPTKPPPEPFDPMEAPDRFFRNFKQRVSVLRDDVYAPPPERPIVRPAVAPPKSEPRIQPAPQPQPQPRPEPEPEDDSSALYLTSLAYLAECGIEVPSWDNAAYEAEVDVGALDDALGELALNDTEAAAARLTEGLRIAAGLA</sequence>
<organism evidence="2">
    <name type="scientific">Chrysotila carterae</name>
    <name type="common">Marine alga</name>
    <name type="synonym">Syracosphaera carterae</name>
    <dbReference type="NCBI Taxonomy" id="13221"/>
    <lineage>
        <taxon>Eukaryota</taxon>
        <taxon>Haptista</taxon>
        <taxon>Haptophyta</taxon>
        <taxon>Prymnesiophyceae</taxon>
        <taxon>Isochrysidales</taxon>
        <taxon>Isochrysidaceae</taxon>
        <taxon>Chrysotila</taxon>
    </lineage>
</organism>
<reference evidence="2" key="1">
    <citation type="submission" date="2021-01" db="EMBL/GenBank/DDBJ databases">
        <authorList>
            <person name="Corre E."/>
            <person name="Pelletier E."/>
            <person name="Niang G."/>
            <person name="Scheremetjew M."/>
            <person name="Finn R."/>
            <person name="Kale V."/>
            <person name="Holt S."/>
            <person name="Cochrane G."/>
            <person name="Meng A."/>
            <person name="Brown T."/>
            <person name="Cohen L."/>
        </authorList>
    </citation>
    <scope>NUCLEOTIDE SEQUENCE</scope>
    <source>
        <strain evidence="2">CCMP645</strain>
    </source>
</reference>
<feature type="region of interest" description="Disordered" evidence="1">
    <location>
        <begin position="165"/>
        <end position="185"/>
    </location>
</feature>
<feature type="region of interest" description="Disordered" evidence="1">
    <location>
        <begin position="200"/>
        <end position="246"/>
    </location>
</feature>
<protein>
    <submittedName>
        <fullName evidence="2">Uncharacterized protein</fullName>
    </submittedName>
</protein>
<dbReference type="AlphaFoldDB" id="A0A7S4BSY8"/>
<feature type="region of interest" description="Disordered" evidence="1">
    <location>
        <begin position="1"/>
        <end position="30"/>
    </location>
</feature>
<feature type="compositionally biased region" description="Pro residues" evidence="1">
    <location>
        <begin position="227"/>
        <end position="237"/>
    </location>
</feature>
<proteinExistence type="predicted"/>
<gene>
    <name evidence="2" type="ORF">PCAR00345_LOCUS28499</name>
</gene>
<evidence type="ECO:0000313" key="2">
    <source>
        <dbReference type="EMBL" id="CAE0775864.1"/>
    </source>
</evidence>
<accession>A0A7S4BSY8</accession>
<name>A0A7S4BSY8_CHRCT</name>
<dbReference type="EMBL" id="HBIZ01044510">
    <property type="protein sequence ID" value="CAE0775864.1"/>
    <property type="molecule type" value="Transcribed_RNA"/>
</dbReference>